<evidence type="ECO:0000313" key="3">
    <source>
        <dbReference type="Proteomes" id="UP000587527"/>
    </source>
</evidence>
<name>A0A841BSV1_9ACTN</name>
<reference evidence="2 3" key="1">
    <citation type="submission" date="2020-08" db="EMBL/GenBank/DDBJ databases">
        <title>Sequencing the genomes of 1000 actinobacteria strains.</title>
        <authorList>
            <person name="Klenk H.-P."/>
        </authorList>
    </citation>
    <scope>NUCLEOTIDE SEQUENCE [LARGE SCALE GENOMIC DNA]</scope>
    <source>
        <strain evidence="2 3">DSM 45362</strain>
    </source>
</reference>
<comment type="caution">
    <text evidence="2">The sequence shown here is derived from an EMBL/GenBank/DDBJ whole genome shotgun (WGS) entry which is preliminary data.</text>
</comment>
<dbReference type="EMBL" id="JACHMN010000002">
    <property type="protein sequence ID" value="MBB5870259.1"/>
    <property type="molecule type" value="Genomic_DNA"/>
</dbReference>
<organism evidence="2 3">
    <name type="scientific">Allocatelliglobosispora scoriae</name>
    <dbReference type="NCBI Taxonomy" id="643052"/>
    <lineage>
        <taxon>Bacteria</taxon>
        <taxon>Bacillati</taxon>
        <taxon>Actinomycetota</taxon>
        <taxon>Actinomycetes</taxon>
        <taxon>Micromonosporales</taxon>
        <taxon>Micromonosporaceae</taxon>
        <taxon>Allocatelliglobosispora</taxon>
    </lineage>
</organism>
<feature type="compositionally biased region" description="Basic and acidic residues" evidence="1">
    <location>
        <begin position="69"/>
        <end position="80"/>
    </location>
</feature>
<proteinExistence type="predicted"/>
<dbReference type="Proteomes" id="UP000587527">
    <property type="component" value="Unassembled WGS sequence"/>
</dbReference>
<keyword evidence="3" id="KW-1185">Reference proteome</keyword>
<evidence type="ECO:0000256" key="1">
    <source>
        <dbReference type="SAM" id="MobiDB-lite"/>
    </source>
</evidence>
<dbReference type="AlphaFoldDB" id="A0A841BSV1"/>
<dbReference type="RefSeq" id="WP_184837528.1">
    <property type="nucleotide sequence ID" value="NZ_JACHMN010000002.1"/>
</dbReference>
<feature type="region of interest" description="Disordered" evidence="1">
    <location>
        <begin position="69"/>
        <end position="91"/>
    </location>
</feature>
<sequence>MAVRARTAEDTASPKWIVADDTDPLQFAAGVFGAQATDTSGTMCPAGRAGSNPVVERKPDVAKLADAHGDKPVADLDLEHAPQTPRRPAVR</sequence>
<protein>
    <submittedName>
        <fullName evidence="2">Uncharacterized protein</fullName>
    </submittedName>
</protein>
<gene>
    <name evidence="2" type="ORF">F4553_003638</name>
</gene>
<accession>A0A841BSV1</accession>
<evidence type="ECO:0000313" key="2">
    <source>
        <dbReference type="EMBL" id="MBB5870259.1"/>
    </source>
</evidence>